<evidence type="ECO:0000313" key="3">
    <source>
        <dbReference type="Proteomes" id="UP001419268"/>
    </source>
</evidence>
<name>A0AAP0ET57_9MAGN</name>
<sequence>MDKESRERGIRRKGEEEEEKGRTGKERKDHNHGICHAGSIFGTIPNVVFSIWTPQLLWSGKAGSRILISV</sequence>
<feature type="compositionally biased region" description="Basic and acidic residues" evidence="1">
    <location>
        <begin position="1"/>
        <end position="32"/>
    </location>
</feature>
<accession>A0AAP0ET57</accession>
<feature type="region of interest" description="Disordered" evidence="1">
    <location>
        <begin position="1"/>
        <end position="34"/>
    </location>
</feature>
<reference evidence="2 3" key="1">
    <citation type="submission" date="2024-01" db="EMBL/GenBank/DDBJ databases">
        <title>Genome assemblies of Stephania.</title>
        <authorList>
            <person name="Yang L."/>
        </authorList>
    </citation>
    <scope>NUCLEOTIDE SEQUENCE [LARGE SCALE GENOMIC DNA]</scope>
    <source>
        <strain evidence="2">JXDWG</strain>
        <tissue evidence="2">Leaf</tissue>
    </source>
</reference>
<dbReference type="EMBL" id="JBBNAG010000011">
    <property type="protein sequence ID" value="KAK9095363.1"/>
    <property type="molecule type" value="Genomic_DNA"/>
</dbReference>
<organism evidence="2 3">
    <name type="scientific">Stephania cephalantha</name>
    <dbReference type="NCBI Taxonomy" id="152367"/>
    <lineage>
        <taxon>Eukaryota</taxon>
        <taxon>Viridiplantae</taxon>
        <taxon>Streptophyta</taxon>
        <taxon>Embryophyta</taxon>
        <taxon>Tracheophyta</taxon>
        <taxon>Spermatophyta</taxon>
        <taxon>Magnoliopsida</taxon>
        <taxon>Ranunculales</taxon>
        <taxon>Menispermaceae</taxon>
        <taxon>Menispermoideae</taxon>
        <taxon>Cissampelideae</taxon>
        <taxon>Stephania</taxon>
    </lineage>
</organism>
<keyword evidence="3" id="KW-1185">Reference proteome</keyword>
<protein>
    <submittedName>
        <fullName evidence="2">Uncharacterized protein</fullName>
    </submittedName>
</protein>
<comment type="caution">
    <text evidence="2">The sequence shown here is derived from an EMBL/GenBank/DDBJ whole genome shotgun (WGS) entry which is preliminary data.</text>
</comment>
<evidence type="ECO:0000256" key="1">
    <source>
        <dbReference type="SAM" id="MobiDB-lite"/>
    </source>
</evidence>
<dbReference type="AlphaFoldDB" id="A0AAP0ET57"/>
<gene>
    <name evidence="2" type="ORF">Scep_026832</name>
</gene>
<evidence type="ECO:0000313" key="2">
    <source>
        <dbReference type="EMBL" id="KAK9095363.1"/>
    </source>
</evidence>
<proteinExistence type="predicted"/>
<dbReference type="Proteomes" id="UP001419268">
    <property type="component" value="Unassembled WGS sequence"/>
</dbReference>